<dbReference type="Gene3D" id="3.40.50.720">
    <property type="entry name" value="NAD(P)-binding Rossmann-like Domain"/>
    <property type="match status" value="1"/>
</dbReference>
<dbReference type="InterPro" id="IPR011284">
    <property type="entry name" value="3oxo_ACP_reduc"/>
</dbReference>
<dbReference type="NCBIfam" id="NF004197">
    <property type="entry name" value="PRK05653.1-1"/>
    <property type="match status" value="1"/>
</dbReference>
<dbReference type="AlphaFoldDB" id="A0A382AFR2"/>
<dbReference type="PANTHER" id="PTHR42879">
    <property type="entry name" value="3-OXOACYL-(ACYL-CARRIER-PROTEIN) REDUCTASE"/>
    <property type="match status" value="1"/>
</dbReference>
<keyword evidence="8" id="KW-0275">Fatty acid biosynthesis</keyword>
<protein>
    <recommendedName>
        <fullName evidence="9">Ketoreductase domain-containing protein</fullName>
    </recommendedName>
</protein>
<feature type="domain" description="Ketoreductase" evidence="9">
    <location>
        <begin position="3"/>
        <end position="177"/>
    </location>
</feature>
<comment type="similarity">
    <text evidence="2">Belongs to the short-chain dehydrogenases/reductases (SDR) family.</text>
</comment>
<evidence type="ECO:0000256" key="4">
    <source>
        <dbReference type="ARBA" id="ARBA00022832"/>
    </source>
</evidence>
<evidence type="ECO:0000256" key="1">
    <source>
        <dbReference type="ARBA" id="ARBA00005194"/>
    </source>
</evidence>
<dbReference type="InterPro" id="IPR020904">
    <property type="entry name" value="Sc_DH/Rdtase_CS"/>
</dbReference>
<dbReference type="GO" id="GO:0006633">
    <property type="term" value="P:fatty acid biosynthetic process"/>
    <property type="evidence" value="ECO:0007669"/>
    <property type="project" value="UniProtKB-KW"/>
</dbReference>
<accession>A0A382AFR2</accession>
<dbReference type="PRINTS" id="PR00081">
    <property type="entry name" value="GDHRDH"/>
</dbReference>
<evidence type="ECO:0000256" key="6">
    <source>
        <dbReference type="ARBA" id="ARBA00023002"/>
    </source>
</evidence>
<dbReference type="NCBIfam" id="NF009466">
    <property type="entry name" value="PRK12826.1-2"/>
    <property type="match status" value="1"/>
</dbReference>
<dbReference type="PROSITE" id="PS00061">
    <property type="entry name" value="ADH_SHORT"/>
    <property type="match status" value="1"/>
</dbReference>
<dbReference type="Pfam" id="PF13561">
    <property type="entry name" value="adh_short_C2"/>
    <property type="match status" value="1"/>
</dbReference>
<dbReference type="EMBL" id="UINC01025224">
    <property type="protein sequence ID" value="SVB00405.1"/>
    <property type="molecule type" value="Genomic_DNA"/>
</dbReference>
<evidence type="ECO:0000256" key="2">
    <source>
        <dbReference type="ARBA" id="ARBA00006484"/>
    </source>
</evidence>
<dbReference type="InterPro" id="IPR050259">
    <property type="entry name" value="SDR"/>
</dbReference>
<dbReference type="InterPro" id="IPR036291">
    <property type="entry name" value="NAD(P)-bd_dom_sf"/>
</dbReference>
<dbReference type="SMART" id="SM00822">
    <property type="entry name" value="PKS_KR"/>
    <property type="match status" value="1"/>
</dbReference>
<dbReference type="FunFam" id="3.40.50.720:FF:000037">
    <property type="entry name" value="3-oxoacyl-[acyl-carrier-protein] reductase FabG"/>
    <property type="match status" value="1"/>
</dbReference>
<proteinExistence type="inferred from homology"/>
<dbReference type="PRINTS" id="PR00080">
    <property type="entry name" value="SDRFAMILY"/>
</dbReference>
<name>A0A382AFR2_9ZZZZ</name>
<evidence type="ECO:0000259" key="9">
    <source>
        <dbReference type="SMART" id="SM00822"/>
    </source>
</evidence>
<comment type="pathway">
    <text evidence="1">Lipid metabolism; fatty acid biosynthesis.</text>
</comment>
<dbReference type="InterPro" id="IPR057326">
    <property type="entry name" value="KR_dom"/>
</dbReference>
<dbReference type="GO" id="GO:0004316">
    <property type="term" value="F:3-oxoacyl-[acyl-carrier-protein] reductase (NADPH) activity"/>
    <property type="evidence" value="ECO:0007669"/>
    <property type="project" value="InterPro"/>
</dbReference>
<keyword evidence="3" id="KW-0444">Lipid biosynthesis</keyword>
<evidence type="ECO:0000313" key="10">
    <source>
        <dbReference type="EMBL" id="SVB00405.1"/>
    </source>
</evidence>
<dbReference type="NCBIfam" id="TIGR01830">
    <property type="entry name" value="3oxo_ACP_reduc"/>
    <property type="match status" value="1"/>
</dbReference>
<evidence type="ECO:0000256" key="3">
    <source>
        <dbReference type="ARBA" id="ARBA00022516"/>
    </source>
</evidence>
<keyword evidence="6" id="KW-0560">Oxidoreductase</keyword>
<dbReference type="GO" id="GO:0051287">
    <property type="term" value="F:NAD binding"/>
    <property type="evidence" value="ECO:0007669"/>
    <property type="project" value="InterPro"/>
</dbReference>
<evidence type="ECO:0000256" key="8">
    <source>
        <dbReference type="ARBA" id="ARBA00023160"/>
    </source>
</evidence>
<reference evidence="10" key="1">
    <citation type="submission" date="2018-05" db="EMBL/GenBank/DDBJ databases">
        <authorList>
            <person name="Lanie J.A."/>
            <person name="Ng W.-L."/>
            <person name="Kazmierczak K.M."/>
            <person name="Andrzejewski T.M."/>
            <person name="Davidsen T.M."/>
            <person name="Wayne K.J."/>
            <person name="Tettelin H."/>
            <person name="Glass J.I."/>
            <person name="Rusch D."/>
            <person name="Podicherti R."/>
            <person name="Tsui H.-C.T."/>
            <person name="Winkler M.E."/>
        </authorList>
    </citation>
    <scope>NUCLEOTIDE SEQUENCE</scope>
</reference>
<gene>
    <name evidence="10" type="ORF">METZ01_LOCUS153259</name>
</gene>
<keyword evidence="4" id="KW-0276">Fatty acid metabolism</keyword>
<dbReference type="SUPFAM" id="SSF51735">
    <property type="entry name" value="NAD(P)-binding Rossmann-fold domains"/>
    <property type="match status" value="1"/>
</dbReference>
<dbReference type="InterPro" id="IPR002347">
    <property type="entry name" value="SDR_fam"/>
</dbReference>
<evidence type="ECO:0000256" key="5">
    <source>
        <dbReference type="ARBA" id="ARBA00022857"/>
    </source>
</evidence>
<keyword evidence="7" id="KW-0443">Lipid metabolism</keyword>
<dbReference type="CDD" id="cd05333">
    <property type="entry name" value="BKR_SDR_c"/>
    <property type="match status" value="1"/>
</dbReference>
<organism evidence="10">
    <name type="scientific">marine metagenome</name>
    <dbReference type="NCBI Taxonomy" id="408172"/>
    <lineage>
        <taxon>unclassified sequences</taxon>
        <taxon>metagenomes</taxon>
        <taxon>ecological metagenomes</taxon>
    </lineage>
</organism>
<dbReference type="PANTHER" id="PTHR42879:SF2">
    <property type="entry name" value="3-OXOACYL-[ACYL-CARRIER-PROTEIN] REDUCTASE FABG"/>
    <property type="match status" value="1"/>
</dbReference>
<evidence type="ECO:0000256" key="7">
    <source>
        <dbReference type="ARBA" id="ARBA00023098"/>
    </source>
</evidence>
<sequence>MLAVVTGASRGIGKAIALRLIESGHEVIGTATTQTGAESISRLLGAGGQGFVLNISTQQAISEFLDELKREQRVPQILVNNAGITKDNIALRMKPEEWQSVIDTNLSSVFHLSRGLLRGMTKARWGRIVNISSVVGSMGNPGQINYAAAKAGMEGFCRALAAEIASRNITVNAVAPGFIDTDMTKSLNESQQEKLLERVPAGRLGSPEEVAGLVDYLVSEQAAYINGETIHINGGLYMG</sequence>
<keyword evidence="5" id="KW-0521">NADP</keyword>